<comment type="subcellular location">
    <subcellularLocation>
        <location evidence="1">Cell membrane</location>
        <topology evidence="1">Multi-pass membrane protein</topology>
    </subcellularLocation>
</comment>
<feature type="transmembrane region" description="Helical" evidence="7">
    <location>
        <begin position="338"/>
        <end position="363"/>
    </location>
</feature>
<dbReference type="Pfam" id="PF02417">
    <property type="entry name" value="Chromate_transp"/>
    <property type="match status" value="2"/>
</dbReference>
<keyword evidence="6 7" id="KW-0472">Membrane</keyword>
<dbReference type="RefSeq" id="WP_232009340.1">
    <property type="nucleotide sequence ID" value="NZ_LT629740.1"/>
</dbReference>
<feature type="transmembrane region" description="Helical" evidence="7">
    <location>
        <begin position="156"/>
        <end position="175"/>
    </location>
</feature>
<dbReference type="NCBIfam" id="TIGR00937">
    <property type="entry name" value="2A51"/>
    <property type="match status" value="1"/>
</dbReference>
<name>A0A1H2BNK1_MUCMA</name>
<sequence>MKSGSLYCDKEIYMDNTNLPENPLFKEALKFWFKLGWISFGGTAGHIALMHDFLVDKKKWISNSRFFHALSLCMLLPGPEAQQLAIYIGWQLHGKKGGLIAGILFVLPSMFILLALSIIYVSYGNLPWIYAMFNGLKPAVIAIIIIALFKVGQKALHSLLHYVVAAIAFICIFFYNISLPAIIAGTIVLALFIRYVKPSLLNIENKQDDNKYDDEQDYYINSVSTIPGTGFSIKQLLKQLATFSIFWLIPFLLFYLFSHDHLFWKGLILFFTQTAFFTIGGSYTVLPYVAQFAVTKLNWLSKMQMVDGFALAETTPGPLIIVVGFVGFMAAYNHFHASLWMGSIGLIATTFYTFLPCFLFIFAGGPIIEKTHGNALISAILTLVTAAVVGVILNLTFFLGKDIVFPGGVLLENLNIVSLSCICASLLLMLKFRMNVVYLILLSLLFGLARYFVGV</sequence>
<dbReference type="PIRSF" id="PIRSF004810">
    <property type="entry name" value="ChrA"/>
    <property type="match status" value="1"/>
</dbReference>
<evidence type="ECO:0000256" key="5">
    <source>
        <dbReference type="ARBA" id="ARBA00022989"/>
    </source>
</evidence>
<feature type="transmembrane region" description="Helical" evidence="7">
    <location>
        <begin position="128"/>
        <end position="149"/>
    </location>
</feature>
<evidence type="ECO:0000256" key="1">
    <source>
        <dbReference type="ARBA" id="ARBA00004651"/>
    </source>
</evidence>
<reference evidence="8 9" key="1">
    <citation type="submission" date="2016-10" db="EMBL/GenBank/DDBJ databases">
        <authorList>
            <person name="de Groot N.N."/>
        </authorList>
    </citation>
    <scope>NUCLEOTIDE SEQUENCE [LARGE SCALE GENOMIC DNA]</scope>
    <source>
        <strain evidence="8 9">MP1X4</strain>
    </source>
</reference>
<feature type="transmembrane region" description="Helical" evidence="7">
    <location>
        <begin position="436"/>
        <end position="453"/>
    </location>
</feature>
<protein>
    <submittedName>
        <fullName evidence="8">Chromate transporter</fullName>
    </submittedName>
</protein>
<feature type="transmembrane region" description="Helical" evidence="7">
    <location>
        <begin position="375"/>
        <end position="397"/>
    </location>
</feature>
<dbReference type="Proteomes" id="UP000199679">
    <property type="component" value="Chromosome I"/>
</dbReference>
<evidence type="ECO:0000256" key="2">
    <source>
        <dbReference type="ARBA" id="ARBA00005262"/>
    </source>
</evidence>
<keyword evidence="9" id="KW-1185">Reference proteome</keyword>
<proteinExistence type="inferred from homology"/>
<organism evidence="8 9">
    <name type="scientific">Mucilaginibacter mallensis</name>
    <dbReference type="NCBI Taxonomy" id="652787"/>
    <lineage>
        <taxon>Bacteria</taxon>
        <taxon>Pseudomonadati</taxon>
        <taxon>Bacteroidota</taxon>
        <taxon>Sphingobacteriia</taxon>
        <taxon>Sphingobacteriales</taxon>
        <taxon>Sphingobacteriaceae</taxon>
        <taxon>Mucilaginibacter</taxon>
    </lineage>
</organism>
<gene>
    <name evidence="8" type="ORF">SAMN05216490_4241</name>
</gene>
<keyword evidence="3" id="KW-1003">Cell membrane</keyword>
<feature type="transmembrane region" description="Helical" evidence="7">
    <location>
        <begin position="99"/>
        <end position="122"/>
    </location>
</feature>
<evidence type="ECO:0000256" key="3">
    <source>
        <dbReference type="ARBA" id="ARBA00022475"/>
    </source>
</evidence>
<accession>A0A1H2BNK1</accession>
<dbReference type="AlphaFoldDB" id="A0A1H2BNK1"/>
<dbReference type="InterPro" id="IPR014047">
    <property type="entry name" value="Chr_Tranpt_l_chain"/>
</dbReference>
<keyword evidence="4 7" id="KW-0812">Transmembrane</keyword>
<dbReference type="GO" id="GO:0015109">
    <property type="term" value="F:chromate transmembrane transporter activity"/>
    <property type="evidence" value="ECO:0007669"/>
    <property type="project" value="InterPro"/>
</dbReference>
<evidence type="ECO:0000313" key="9">
    <source>
        <dbReference type="Proteomes" id="UP000199679"/>
    </source>
</evidence>
<evidence type="ECO:0000256" key="6">
    <source>
        <dbReference type="ARBA" id="ARBA00023136"/>
    </source>
</evidence>
<keyword evidence="5 7" id="KW-1133">Transmembrane helix</keyword>
<dbReference type="PANTHER" id="PTHR33567">
    <property type="entry name" value="CHROMATE ION TRANSPORTER (EUROFUNG)"/>
    <property type="match status" value="1"/>
</dbReference>
<feature type="transmembrane region" description="Helical" evidence="7">
    <location>
        <begin position="403"/>
        <end position="429"/>
    </location>
</feature>
<dbReference type="STRING" id="652787.SAMN05216490_4241"/>
<dbReference type="EMBL" id="LT629740">
    <property type="protein sequence ID" value="SDT59875.1"/>
    <property type="molecule type" value="Genomic_DNA"/>
</dbReference>
<comment type="similarity">
    <text evidence="2">Belongs to the chromate ion transporter (CHR) (TC 2.A.51) family.</text>
</comment>
<feature type="transmembrane region" description="Helical" evidence="7">
    <location>
        <begin position="310"/>
        <end position="332"/>
    </location>
</feature>
<feature type="transmembrane region" description="Helical" evidence="7">
    <location>
        <begin position="263"/>
        <end position="289"/>
    </location>
</feature>
<evidence type="ECO:0000256" key="4">
    <source>
        <dbReference type="ARBA" id="ARBA00022692"/>
    </source>
</evidence>
<feature type="transmembrane region" description="Helical" evidence="7">
    <location>
        <begin position="240"/>
        <end position="257"/>
    </location>
</feature>
<evidence type="ECO:0000256" key="7">
    <source>
        <dbReference type="SAM" id="Phobius"/>
    </source>
</evidence>
<dbReference type="PANTHER" id="PTHR33567:SF3">
    <property type="entry name" value="CHROMATE ION TRANSPORTER (EUROFUNG)"/>
    <property type="match status" value="1"/>
</dbReference>
<dbReference type="InterPro" id="IPR003370">
    <property type="entry name" value="Chromate_transpt"/>
</dbReference>
<evidence type="ECO:0000313" key="8">
    <source>
        <dbReference type="EMBL" id="SDT59875.1"/>
    </source>
</evidence>
<dbReference type="GO" id="GO:0005886">
    <property type="term" value="C:plasma membrane"/>
    <property type="evidence" value="ECO:0007669"/>
    <property type="project" value="UniProtKB-SubCell"/>
</dbReference>